<evidence type="ECO:0000259" key="8">
    <source>
        <dbReference type="PROSITE" id="PS50115"/>
    </source>
</evidence>
<keyword evidence="1" id="KW-0343">GTPase activation</keyword>
<feature type="compositionally biased region" description="Polar residues" evidence="7">
    <location>
        <begin position="218"/>
        <end position="229"/>
    </location>
</feature>
<evidence type="ECO:0000256" key="1">
    <source>
        <dbReference type="ARBA" id="ARBA00022468"/>
    </source>
</evidence>
<evidence type="ECO:0000256" key="5">
    <source>
        <dbReference type="PROSITE-ProRule" id="PRU00288"/>
    </source>
</evidence>
<dbReference type="Gene3D" id="1.10.220.150">
    <property type="entry name" value="Arf GTPase activating protein"/>
    <property type="match status" value="1"/>
</dbReference>
<evidence type="ECO:0000256" key="4">
    <source>
        <dbReference type="ARBA" id="ARBA00022833"/>
    </source>
</evidence>
<comment type="caution">
    <text evidence="9">The sequence shown here is derived from an EMBL/GenBank/DDBJ whole genome shotgun (WGS) entry which is preliminary data.</text>
</comment>
<keyword evidence="2" id="KW-0479">Metal-binding</keyword>
<evidence type="ECO:0000256" key="6">
    <source>
        <dbReference type="SAM" id="Coils"/>
    </source>
</evidence>
<dbReference type="SUPFAM" id="SSF57863">
    <property type="entry name" value="ArfGap/RecO-like zinc finger"/>
    <property type="match status" value="1"/>
</dbReference>
<name>A0A3S1HLS7_ELYCH</name>
<feature type="compositionally biased region" description="Basic and acidic residues" evidence="7">
    <location>
        <begin position="425"/>
        <end position="434"/>
    </location>
</feature>
<dbReference type="GO" id="GO:0005096">
    <property type="term" value="F:GTPase activator activity"/>
    <property type="evidence" value="ECO:0007669"/>
    <property type="project" value="UniProtKB-KW"/>
</dbReference>
<dbReference type="STRING" id="188477.A0A3S1HLS7"/>
<feature type="region of interest" description="Disordered" evidence="7">
    <location>
        <begin position="184"/>
        <end position="235"/>
    </location>
</feature>
<sequence>MADHPSEGDIKQIFKRLVSIPTNKQCFDCGQGNPTWASVTYGVFLCIDCSAVHRSLGVHVTFIRSTQLDTNWTWLQLRAMQMGGNANAKSFFSQHGCTTTDAQKKYHSRAATMYKDKLLSQAQHALRLHGTKLFFDDQEKRKERKLHIDSHHETTTPEAKEVDFFSEHTQSDGVDFQAYPVQDNQRLGGGATTASTPKAINGSKPEDDTQGPNVEAALSTSPTEAQTMAQAEPRKAIIGAKKTPAAKKGRGLGAQRVTKNFSEIESRAQQIDKEREELEKNLAIEQAKTKEEQDKQIASMRLAYQDMSLQRKKQEEKLMKNDPKKAEQFERLGMGFAGNRGISHSALSDMQTISQETPSSRSSSGRRDFDKFGEKPRSSNRDFFDDEFEFISGGGGWSSSMRKEESRNDEFGSGWGNKNKSGGWDIDRFEDKQSSSESFSQKNYDSNVMDECENKEEEKENNVDKDWSSRSRKGQGDSNFSSDTSDSAQKKFGNAKAISSDQFFGNREQPDFEAKQSLSRLEGQTSISSEDFFGGGSGGSRSNSSRQSYNNPTPDLQDIKDGVRQGVTKVAGKISSLANGVMSSLQEWGDDF</sequence>
<keyword evidence="4" id="KW-0862">Zinc</keyword>
<dbReference type="PANTHER" id="PTHR45686:SF4">
    <property type="entry name" value="ADP-RIBOSYLATION FACTOR GTPASE ACTIVATING PROTEIN 3, ISOFORM H"/>
    <property type="match status" value="1"/>
</dbReference>
<dbReference type="OrthoDB" id="983479at2759"/>
<dbReference type="PANTHER" id="PTHR45686">
    <property type="entry name" value="ADP-RIBOSYLATION FACTOR GTPASE ACTIVATING PROTEIN 3, ISOFORM H-RELATED"/>
    <property type="match status" value="1"/>
</dbReference>
<keyword evidence="6" id="KW-0175">Coiled coil</keyword>
<feature type="domain" description="Arf-GAP" evidence="8">
    <location>
        <begin position="11"/>
        <end position="127"/>
    </location>
</feature>
<accession>A0A3S1HLS7</accession>
<dbReference type="InterPro" id="IPR038508">
    <property type="entry name" value="ArfGAP_dom_sf"/>
</dbReference>
<evidence type="ECO:0000256" key="2">
    <source>
        <dbReference type="ARBA" id="ARBA00022723"/>
    </source>
</evidence>
<feature type="compositionally biased region" description="Basic and acidic residues" evidence="7">
    <location>
        <begin position="365"/>
        <end position="383"/>
    </location>
</feature>
<evidence type="ECO:0000313" key="10">
    <source>
        <dbReference type="Proteomes" id="UP000271974"/>
    </source>
</evidence>
<organism evidence="9 10">
    <name type="scientific">Elysia chlorotica</name>
    <name type="common">Eastern emerald elysia</name>
    <name type="synonym">Sea slug</name>
    <dbReference type="NCBI Taxonomy" id="188477"/>
    <lineage>
        <taxon>Eukaryota</taxon>
        <taxon>Metazoa</taxon>
        <taxon>Spiralia</taxon>
        <taxon>Lophotrochozoa</taxon>
        <taxon>Mollusca</taxon>
        <taxon>Gastropoda</taxon>
        <taxon>Heterobranchia</taxon>
        <taxon>Euthyneura</taxon>
        <taxon>Panpulmonata</taxon>
        <taxon>Sacoglossa</taxon>
        <taxon>Placobranchoidea</taxon>
        <taxon>Plakobranchidae</taxon>
        <taxon>Elysia</taxon>
    </lineage>
</organism>
<dbReference type="AlphaFoldDB" id="A0A3S1HLS7"/>
<dbReference type="SMART" id="SM00105">
    <property type="entry name" value="ArfGap"/>
    <property type="match status" value="1"/>
</dbReference>
<dbReference type="InterPro" id="IPR037278">
    <property type="entry name" value="ARFGAP/RecO"/>
</dbReference>
<dbReference type="GO" id="GO:0048205">
    <property type="term" value="P:COPI coating of Golgi vesicle"/>
    <property type="evidence" value="ECO:0007669"/>
    <property type="project" value="TreeGrafter"/>
</dbReference>
<dbReference type="FunFam" id="1.10.220.150:FF:000004">
    <property type="entry name" value="Putative ADP-ribosylation factor GTPase-activating protein 2"/>
    <property type="match status" value="1"/>
</dbReference>
<feature type="compositionally biased region" description="Polar residues" evidence="7">
    <location>
        <begin position="435"/>
        <end position="446"/>
    </location>
</feature>
<dbReference type="GO" id="GO:0000139">
    <property type="term" value="C:Golgi membrane"/>
    <property type="evidence" value="ECO:0007669"/>
    <property type="project" value="GOC"/>
</dbReference>
<dbReference type="Pfam" id="PF01412">
    <property type="entry name" value="ArfGap"/>
    <property type="match status" value="1"/>
</dbReference>
<dbReference type="CDD" id="cd08831">
    <property type="entry name" value="ArfGap_ArfGap2_3_like"/>
    <property type="match status" value="1"/>
</dbReference>
<feature type="coiled-coil region" evidence="6">
    <location>
        <begin position="254"/>
        <end position="295"/>
    </location>
</feature>
<dbReference type="GO" id="GO:0008270">
    <property type="term" value="F:zinc ion binding"/>
    <property type="evidence" value="ECO:0007669"/>
    <property type="project" value="UniProtKB-KW"/>
</dbReference>
<dbReference type="PRINTS" id="PR00405">
    <property type="entry name" value="REVINTRACTNG"/>
</dbReference>
<feature type="compositionally biased region" description="Basic and acidic residues" evidence="7">
    <location>
        <begin position="401"/>
        <end position="410"/>
    </location>
</feature>
<feature type="compositionally biased region" description="Polar residues" evidence="7">
    <location>
        <begin position="516"/>
        <end position="525"/>
    </location>
</feature>
<keyword evidence="3 5" id="KW-0863">Zinc-finger</keyword>
<gene>
    <name evidence="9" type="ORF">EGW08_010220</name>
</gene>
<feature type="region of interest" description="Disordered" evidence="7">
    <location>
        <begin position="335"/>
        <end position="561"/>
    </location>
</feature>
<feature type="compositionally biased region" description="Polar residues" evidence="7">
    <location>
        <begin position="345"/>
        <end position="358"/>
    </location>
</feature>
<feature type="compositionally biased region" description="Polar residues" evidence="7">
    <location>
        <begin position="476"/>
        <end position="487"/>
    </location>
</feature>
<dbReference type="EMBL" id="RQTK01000308">
    <property type="protein sequence ID" value="RUS82029.1"/>
    <property type="molecule type" value="Genomic_DNA"/>
</dbReference>
<evidence type="ECO:0000313" key="9">
    <source>
        <dbReference type="EMBL" id="RUS82029.1"/>
    </source>
</evidence>
<proteinExistence type="predicted"/>
<reference evidence="9 10" key="1">
    <citation type="submission" date="2019-01" db="EMBL/GenBank/DDBJ databases">
        <title>A draft genome assembly of the solar-powered sea slug Elysia chlorotica.</title>
        <authorList>
            <person name="Cai H."/>
            <person name="Li Q."/>
            <person name="Fang X."/>
            <person name="Li J."/>
            <person name="Curtis N.E."/>
            <person name="Altenburger A."/>
            <person name="Shibata T."/>
            <person name="Feng M."/>
            <person name="Maeda T."/>
            <person name="Schwartz J.A."/>
            <person name="Shigenobu S."/>
            <person name="Lundholm N."/>
            <person name="Nishiyama T."/>
            <person name="Yang H."/>
            <person name="Hasebe M."/>
            <person name="Li S."/>
            <person name="Pierce S.K."/>
            <person name="Wang J."/>
        </authorList>
    </citation>
    <scope>NUCLEOTIDE SEQUENCE [LARGE SCALE GENOMIC DNA]</scope>
    <source>
        <strain evidence="9">EC2010</strain>
        <tissue evidence="9">Whole organism of an adult</tissue>
    </source>
</reference>
<feature type="compositionally biased region" description="Basic and acidic residues" evidence="7">
    <location>
        <begin position="456"/>
        <end position="469"/>
    </location>
</feature>
<evidence type="ECO:0000256" key="7">
    <source>
        <dbReference type="SAM" id="MobiDB-lite"/>
    </source>
</evidence>
<evidence type="ECO:0000256" key="3">
    <source>
        <dbReference type="ARBA" id="ARBA00022771"/>
    </source>
</evidence>
<dbReference type="PROSITE" id="PS50115">
    <property type="entry name" value="ARFGAP"/>
    <property type="match status" value="1"/>
</dbReference>
<dbReference type="InterPro" id="IPR001164">
    <property type="entry name" value="ArfGAP_dom"/>
</dbReference>
<dbReference type="Proteomes" id="UP000271974">
    <property type="component" value="Unassembled WGS sequence"/>
</dbReference>
<keyword evidence="10" id="KW-1185">Reference proteome</keyword>
<protein>
    <recommendedName>
        <fullName evidence="8">Arf-GAP domain-containing protein</fullName>
    </recommendedName>
</protein>